<organism evidence="4 5">
    <name type="scientific">Falsiroseomonas frigidaquae</name>
    <dbReference type="NCBI Taxonomy" id="487318"/>
    <lineage>
        <taxon>Bacteria</taxon>
        <taxon>Pseudomonadati</taxon>
        <taxon>Pseudomonadota</taxon>
        <taxon>Alphaproteobacteria</taxon>
        <taxon>Acetobacterales</taxon>
        <taxon>Roseomonadaceae</taxon>
        <taxon>Falsiroseomonas</taxon>
    </lineage>
</organism>
<evidence type="ECO:0000313" key="4">
    <source>
        <dbReference type="EMBL" id="NKE46792.1"/>
    </source>
</evidence>
<reference evidence="4 5" key="1">
    <citation type="submission" date="2020-03" db="EMBL/GenBank/DDBJ databases">
        <title>Roseomonas selenitidurans sp. nov. isolated from soil.</title>
        <authorList>
            <person name="Liu H."/>
        </authorList>
    </citation>
    <scope>NUCLEOTIDE SEQUENCE [LARGE SCALE GENOMIC DNA]</scope>
    <source>
        <strain evidence="4 5">JCM 15073</strain>
    </source>
</reference>
<dbReference type="InterPro" id="IPR029058">
    <property type="entry name" value="AB_hydrolase_fold"/>
</dbReference>
<evidence type="ECO:0000256" key="1">
    <source>
        <dbReference type="ARBA" id="ARBA00006499"/>
    </source>
</evidence>
<gene>
    <name evidence="4" type="ORF">HB662_18575</name>
</gene>
<dbReference type="InterPro" id="IPR050565">
    <property type="entry name" value="LYPA1-2/EST-like"/>
</dbReference>
<dbReference type="PANTHER" id="PTHR10655">
    <property type="entry name" value="LYSOPHOSPHOLIPASE-RELATED"/>
    <property type="match status" value="1"/>
</dbReference>
<feature type="domain" description="Phospholipase/carboxylesterase/thioesterase" evidence="3">
    <location>
        <begin position="17"/>
        <end position="203"/>
    </location>
</feature>
<sequence>MATGLDGPRWGPAAGGAPRHLVLLLHGVGADGFDLIDLAPGWGKAVPEALFIAPHGPEPCDLAPYGRQWFSLQDRSEAMMLAGVEAAASGLAAAIAETLQELGLTHQDLALVGFSQGAMTALQLGLRHPPGCAAILAYSGAMLAPALLPPPPEPQPAILLVHGEADEVVPAEASRIAERTLTGAAYVVESVLCPGLGHGIDDTGISLGALTLQRALRGRAA</sequence>
<evidence type="ECO:0000313" key="5">
    <source>
        <dbReference type="Proteomes" id="UP000765160"/>
    </source>
</evidence>
<dbReference type="Pfam" id="PF02230">
    <property type="entry name" value="Abhydrolase_2"/>
    <property type="match status" value="1"/>
</dbReference>
<protein>
    <submittedName>
        <fullName evidence="4">Phospholipase</fullName>
    </submittedName>
</protein>
<dbReference type="RefSeq" id="WP_168051410.1">
    <property type="nucleotide sequence ID" value="NZ_JAATJR010000005.1"/>
</dbReference>
<evidence type="ECO:0000256" key="2">
    <source>
        <dbReference type="ARBA" id="ARBA00022801"/>
    </source>
</evidence>
<name>A0ABX1F3B6_9PROT</name>
<dbReference type="InterPro" id="IPR003140">
    <property type="entry name" value="PLipase/COase/thioEstase"/>
</dbReference>
<accession>A0ABX1F3B6</accession>
<dbReference type="Proteomes" id="UP000765160">
    <property type="component" value="Unassembled WGS sequence"/>
</dbReference>
<keyword evidence="2" id="KW-0378">Hydrolase</keyword>
<comment type="similarity">
    <text evidence="1">Belongs to the AB hydrolase superfamily. AB hydrolase 2 family.</text>
</comment>
<dbReference type="SUPFAM" id="SSF53474">
    <property type="entry name" value="alpha/beta-Hydrolases"/>
    <property type="match status" value="1"/>
</dbReference>
<keyword evidence="5" id="KW-1185">Reference proteome</keyword>
<dbReference type="Gene3D" id="3.40.50.1820">
    <property type="entry name" value="alpha/beta hydrolase"/>
    <property type="match status" value="1"/>
</dbReference>
<dbReference type="EMBL" id="JAAVTX010000005">
    <property type="protein sequence ID" value="NKE46792.1"/>
    <property type="molecule type" value="Genomic_DNA"/>
</dbReference>
<dbReference type="PANTHER" id="PTHR10655:SF17">
    <property type="entry name" value="LYSOPHOSPHOLIPASE-LIKE PROTEIN 1"/>
    <property type="match status" value="1"/>
</dbReference>
<proteinExistence type="inferred from homology"/>
<evidence type="ECO:0000259" key="3">
    <source>
        <dbReference type="Pfam" id="PF02230"/>
    </source>
</evidence>
<comment type="caution">
    <text evidence="4">The sequence shown here is derived from an EMBL/GenBank/DDBJ whole genome shotgun (WGS) entry which is preliminary data.</text>
</comment>